<dbReference type="OrthoDB" id="880887at2"/>
<protein>
    <recommendedName>
        <fullName evidence="4">DUF1795 domain-containing protein</fullName>
    </recommendedName>
</protein>
<evidence type="ECO:0000313" key="2">
    <source>
        <dbReference type="EMBL" id="RTQ53424.1"/>
    </source>
</evidence>
<reference evidence="2 3" key="1">
    <citation type="submission" date="2018-12" db="EMBL/GenBank/DDBJ databases">
        <title>Hymenobacter gummosus sp. nov., isolated from a spring.</title>
        <authorList>
            <person name="Nie L."/>
        </authorList>
    </citation>
    <scope>NUCLEOTIDE SEQUENCE [LARGE SCALE GENOMIC DNA]</scope>
    <source>
        <strain evidence="2 3">KCTC 52166</strain>
    </source>
</reference>
<sequence>MKLPLLLLAALLPLGLQAQTPSDIHYETVHSTQYQLQYRVPAGWDQLRQTTDSTIALTYLSPARDLVVYIGQLRGAADRLTPDQALYQLTEQFGVPVNKQFATAYNGIPFLETTGMGTRDGLPMRYDALAARHRGHVLLICVSGSPDAFLTHEPVVQHMLHSLTPYKPRRATGK</sequence>
<organism evidence="2 3">
    <name type="scientific">Hymenobacter gummosus</name>
    <dbReference type="NCBI Taxonomy" id="1776032"/>
    <lineage>
        <taxon>Bacteria</taxon>
        <taxon>Pseudomonadati</taxon>
        <taxon>Bacteroidota</taxon>
        <taxon>Cytophagia</taxon>
        <taxon>Cytophagales</taxon>
        <taxon>Hymenobacteraceae</taxon>
        <taxon>Hymenobacter</taxon>
    </lineage>
</organism>
<evidence type="ECO:0008006" key="4">
    <source>
        <dbReference type="Google" id="ProtNLM"/>
    </source>
</evidence>
<dbReference type="Proteomes" id="UP000282184">
    <property type="component" value="Unassembled WGS sequence"/>
</dbReference>
<dbReference type="RefSeq" id="WP_126691351.1">
    <property type="nucleotide sequence ID" value="NZ_RXOF01000001.1"/>
</dbReference>
<name>A0A3S0JKJ2_9BACT</name>
<accession>A0A3S0JKJ2</accession>
<dbReference type="AlphaFoldDB" id="A0A3S0JKJ2"/>
<comment type="caution">
    <text evidence="2">The sequence shown here is derived from an EMBL/GenBank/DDBJ whole genome shotgun (WGS) entry which is preliminary data.</text>
</comment>
<keyword evidence="1" id="KW-0732">Signal</keyword>
<keyword evidence="3" id="KW-1185">Reference proteome</keyword>
<feature type="chain" id="PRO_5018768949" description="DUF1795 domain-containing protein" evidence="1">
    <location>
        <begin position="19"/>
        <end position="174"/>
    </location>
</feature>
<proteinExistence type="predicted"/>
<evidence type="ECO:0000256" key="1">
    <source>
        <dbReference type="SAM" id="SignalP"/>
    </source>
</evidence>
<dbReference type="EMBL" id="RXOF01000001">
    <property type="protein sequence ID" value="RTQ53424.1"/>
    <property type="molecule type" value="Genomic_DNA"/>
</dbReference>
<dbReference type="Gene3D" id="3.40.1000.10">
    <property type="entry name" value="Mog1/PsbP, alpha/beta/alpha sandwich"/>
    <property type="match status" value="1"/>
</dbReference>
<feature type="signal peptide" evidence="1">
    <location>
        <begin position="1"/>
        <end position="18"/>
    </location>
</feature>
<gene>
    <name evidence="2" type="ORF">EJV47_01405</name>
</gene>
<evidence type="ECO:0000313" key="3">
    <source>
        <dbReference type="Proteomes" id="UP000282184"/>
    </source>
</evidence>